<reference evidence="2 3" key="1">
    <citation type="submission" date="2020-01" db="EMBL/GenBank/DDBJ databases">
        <title>Polyphasic characterisation and genomic insights into a novel alkali tolerant bacterium VR-M41.</title>
        <authorList>
            <person name="Vemuluri V.R."/>
        </authorList>
    </citation>
    <scope>NUCLEOTIDE SEQUENCE [LARGE SCALE GENOMIC DNA]</scope>
    <source>
        <strain evidence="2 3">VR-M41</strain>
    </source>
</reference>
<keyword evidence="1" id="KW-1133">Transmembrane helix</keyword>
<dbReference type="EMBL" id="JAAFGS010000002">
    <property type="protein sequence ID" value="NGZ75244.1"/>
    <property type="molecule type" value="Genomic_DNA"/>
</dbReference>
<name>A0ABX0F5I6_9BACL</name>
<comment type="caution">
    <text evidence="2">The sequence shown here is derived from an EMBL/GenBank/DDBJ whole genome shotgun (WGS) entry which is preliminary data.</text>
</comment>
<keyword evidence="1" id="KW-0812">Transmembrane</keyword>
<gene>
    <name evidence="2" type="ORF">GYN08_07925</name>
</gene>
<sequence length="166" mass="17214">MQKNVTNKNDLPPLLPFRIAAAALKTLYVLPHAAVILFGYGLAFVLAAMSGYAFNAAAANTGGGPGAMLLSFGAGAVLLAAALPVGLKTTNFARRFLRGKEAGIRNPSRRPAGIRTLEEAYRSGKSLFGSLALTMFGTGLFSLGLGMALDGLNMLMLPGVALSFHS</sequence>
<feature type="transmembrane region" description="Helical" evidence="1">
    <location>
        <begin position="127"/>
        <end position="149"/>
    </location>
</feature>
<accession>A0ABX0F5I6</accession>
<keyword evidence="1" id="KW-0472">Membrane</keyword>
<proteinExistence type="predicted"/>
<organism evidence="2 3">
    <name type="scientific">Saccharibacillus alkalitolerans</name>
    <dbReference type="NCBI Taxonomy" id="2705290"/>
    <lineage>
        <taxon>Bacteria</taxon>
        <taxon>Bacillati</taxon>
        <taxon>Bacillota</taxon>
        <taxon>Bacilli</taxon>
        <taxon>Bacillales</taxon>
        <taxon>Paenibacillaceae</taxon>
        <taxon>Saccharibacillus</taxon>
    </lineage>
</organism>
<evidence type="ECO:0000313" key="3">
    <source>
        <dbReference type="Proteomes" id="UP000800303"/>
    </source>
</evidence>
<protein>
    <submittedName>
        <fullName evidence="2">Uncharacterized protein</fullName>
    </submittedName>
</protein>
<evidence type="ECO:0000256" key="1">
    <source>
        <dbReference type="SAM" id="Phobius"/>
    </source>
</evidence>
<feature type="transmembrane region" description="Helical" evidence="1">
    <location>
        <begin position="27"/>
        <end position="54"/>
    </location>
</feature>
<dbReference type="RefSeq" id="WP_166273647.1">
    <property type="nucleotide sequence ID" value="NZ_JAAFGS010000002.1"/>
</dbReference>
<feature type="transmembrane region" description="Helical" evidence="1">
    <location>
        <begin position="66"/>
        <end position="87"/>
    </location>
</feature>
<evidence type="ECO:0000313" key="2">
    <source>
        <dbReference type="EMBL" id="NGZ75244.1"/>
    </source>
</evidence>
<dbReference type="Proteomes" id="UP000800303">
    <property type="component" value="Unassembled WGS sequence"/>
</dbReference>
<keyword evidence="3" id="KW-1185">Reference proteome</keyword>